<dbReference type="AlphaFoldDB" id="A0A644WNP6"/>
<feature type="domain" description="PRC-barrel" evidence="1">
    <location>
        <begin position="27"/>
        <end position="98"/>
    </location>
</feature>
<protein>
    <recommendedName>
        <fullName evidence="1">PRC-barrel domain-containing protein</fullName>
    </recommendedName>
</protein>
<dbReference type="PANTHER" id="PTHR40061:SF1">
    <property type="entry name" value="SPORULATION PROTEIN YLMC-RELATED"/>
    <property type="match status" value="1"/>
</dbReference>
<dbReference type="InterPro" id="IPR014238">
    <property type="entry name" value="Spore_YlmC/YmxH"/>
</dbReference>
<accession>A0A644WNP6</accession>
<dbReference type="SUPFAM" id="SSF50346">
    <property type="entry name" value="PRC-barrel domain"/>
    <property type="match status" value="1"/>
</dbReference>
<dbReference type="Pfam" id="PF05239">
    <property type="entry name" value="PRC"/>
    <property type="match status" value="1"/>
</dbReference>
<reference evidence="2" key="1">
    <citation type="submission" date="2019-08" db="EMBL/GenBank/DDBJ databases">
        <authorList>
            <person name="Kucharzyk K."/>
            <person name="Murdoch R.W."/>
            <person name="Higgins S."/>
            <person name="Loffler F."/>
        </authorList>
    </citation>
    <scope>NUCLEOTIDE SEQUENCE</scope>
</reference>
<organism evidence="2">
    <name type="scientific">bioreactor metagenome</name>
    <dbReference type="NCBI Taxonomy" id="1076179"/>
    <lineage>
        <taxon>unclassified sequences</taxon>
        <taxon>metagenomes</taxon>
        <taxon>ecological metagenomes</taxon>
    </lineage>
</organism>
<dbReference type="EMBL" id="VSSQ01001141">
    <property type="protein sequence ID" value="MPM05535.1"/>
    <property type="molecule type" value="Genomic_DNA"/>
</dbReference>
<dbReference type="InterPro" id="IPR011033">
    <property type="entry name" value="PRC_barrel-like_sf"/>
</dbReference>
<proteinExistence type="predicted"/>
<name>A0A644WNP6_9ZZZZ</name>
<gene>
    <name evidence="2" type="ORF">SDC9_51825</name>
</gene>
<comment type="caution">
    <text evidence="2">The sequence shown here is derived from an EMBL/GenBank/DDBJ whole genome shotgun (WGS) entry which is preliminary data.</text>
</comment>
<dbReference type="InterPro" id="IPR027275">
    <property type="entry name" value="PRC-brl_dom"/>
</dbReference>
<dbReference type="NCBIfam" id="TIGR02888">
    <property type="entry name" value="spore_YlmC_YmxH"/>
    <property type="match status" value="1"/>
</dbReference>
<sequence>MGLFDGMKIENEEYSQMEEEDFLLHSLNALRTMEVIDIKTGSKMGYIKDFVIDISESKVISIILPGTAKGWFSKEEDLEIPWSKVKKAGIEVILVDSTDIDKFNL</sequence>
<dbReference type="Gene3D" id="2.30.30.240">
    <property type="entry name" value="PRC-barrel domain"/>
    <property type="match status" value="1"/>
</dbReference>
<dbReference type="PANTHER" id="PTHR40061">
    <property type="entry name" value="SPORULATION PROTEIN YLMC-RELATED"/>
    <property type="match status" value="1"/>
</dbReference>
<evidence type="ECO:0000313" key="2">
    <source>
        <dbReference type="EMBL" id="MPM05535.1"/>
    </source>
</evidence>
<evidence type="ECO:0000259" key="1">
    <source>
        <dbReference type="Pfam" id="PF05239"/>
    </source>
</evidence>